<dbReference type="Proteomes" id="UP000279029">
    <property type="component" value="Chromosome"/>
</dbReference>
<feature type="chain" id="PRO_5018257962" description="Copper amine oxidase-like N-terminal domain-containing protein" evidence="3">
    <location>
        <begin position="24"/>
        <end position="312"/>
    </location>
</feature>
<evidence type="ECO:0000256" key="2">
    <source>
        <dbReference type="SAM" id="MobiDB-lite"/>
    </source>
</evidence>
<sequence>MKKMMIVLLMALVLISNYGFANAQEAPEKVILQEADLVDDENVDDENVDDEDVDDEDVDDEDVDDENVDDEDVDDEDNDDEDETENEYEDRMNNFRYERKLNEEEEGLRELLEELMDDEDVNEDDLISLESQIEELEKQAAELRAQLRQLIQGKYSQAELDELEIIKDEIEEDDDVKALDVDSIITNGNLFKFDTPPVIKDGRTLVPVRAISEGFQADVIWIQEEQKVIITKGDKTIELVLDEEKATVNGQVVELDTEAIIMNSRTMVPLRFVGEALGVTIQWNALDRTIEIIDETIVVPASTEVNEPVPTL</sequence>
<dbReference type="AlphaFoldDB" id="A0A3P7PAT1"/>
<proteinExistence type="predicted"/>
<dbReference type="Gene3D" id="3.30.457.10">
    <property type="entry name" value="Copper amine oxidase-like, N-terminal domain"/>
    <property type="match status" value="1"/>
</dbReference>
<evidence type="ECO:0000313" key="5">
    <source>
        <dbReference type="EMBL" id="VDN47283.1"/>
    </source>
</evidence>
<accession>A0A3P7PAT1</accession>
<feature type="domain" description="Copper amine oxidase-like N-terminal" evidence="4">
    <location>
        <begin position="186"/>
        <end position="292"/>
    </location>
</feature>
<name>A0A3P7PAT1_9FIRM</name>
<evidence type="ECO:0000313" key="6">
    <source>
        <dbReference type="Proteomes" id="UP000279029"/>
    </source>
</evidence>
<keyword evidence="1" id="KW-0175">Coiled coil</keyword>
<organism evidence="5 6">
    <name type="scientific">Petrocella atlantisensis</name>
    <dbReference type="NCBI Taxonomy" id="2173034"/>
    <lineage>
        <taxon>Bacteria</taxon>
        <taxon>Bacillati</taxon>
        <taxon>Bacillota</taxon>
        <taxon>Clostridia</taxon>
        <taxon>Lachnospirales</taxon>
        <taxon>Vallitaleaceae</taxon>
        <taxon>Petrocella</taxon>
    </lineage>
</organism>
<dbReference type="RefSeq" id="WP_125136621.1">
    <property type="nucleotide sequence ID" value="NZ_LR130778.1"/>
</dbReference>
<gene>
    <name evidence="5" type="ORF">PATL70BA_1399</name>
</gene>
<protein>
    <recommendedName>
        <fullName evidence="4">Copper amine oxidase-like N-terminal domain-containing protein</fullName>
    </recommendedName>
</protein>
<dbReference type="KEGG" id="cbar:PATL70BA_1399"/>
<dbReference type="SUPFAM" id="SSF55383">
    <property type="entry name" value="Copper amine oxidase, domain N"/>
    <property type="match status" value="1"/>
</dbReference>
<dbReference type="EMBL" id="LR130778">
    <property type="protein sequence ID" value="VDN47283.1"/>
    <property type="molecule type" value="Genomic_DNA"/>
</dbReference>
<evidence type="ECO:0000259" key="4">
    <source>
        <dbReference type="Pfam" id="PF07833"/>
    </source>
</evidence>
<reference evidence="5 6" key="1">
    <citation type="submission" date="2018-09" db="EMBL/GenBank/DDBJ databases">
        <authorList>
            <person name="Postec A."/>
        </authorList>
    </citation>
    <scope>NUCLEOTIDE SEQUENCE [LARGE SCALE GENOMIC DNA]</scope>
    <source>
        <strain evidence="5">70B-A</strain>
    </source>
</reference>
<dbReference type="OrthoDB" id="2379109at2"/>
<evidence type="ECO:0000256" key="3">
    <source>
        <dbReference type="SAM" id="SignalP"/>
    </source>
</evidence>
<keyword evidence="6" id="KW-1185">Reference proteome</keyword>
<feature type="compositionally biased region" description="Acidic residues" evidence="2">
    <location>
        <begin position="36"/>
        <end position="88"/>
    </location>
</feature>
<feature type="signal peptide" evidence="3">
    <location>
        <begin position="1"/>
        <end position="23"/>
    </location>
</feature>
<feature type="region of interest" description="Disordered" evidence="2">
    <location>
        <begin position="35"/>
        <end position="89"/>
    </location>
</feature>
<evidence type="ECO:0000256" key="1">
    <source>
        <dbReference type="SAM" id="Coils"/>
    </source>
</evidence>
<dbReference type="InterPro" id="IPR036582">
    <property type="entry name" value="Mao_N_sf"/>
</dbReference>
<feature type="coiled-coil region" evidence="1">
    <location>
        <begin position="94"/>
        <end position="153"/>
    </location>
</feature>
<keyword evidence="3" id="KW-0732">Signal</keyword>
<dbReference type="Pfam" id="PF07833">
    <property type="entry name" value="Cu_amine_oxidN1"/>
    <property type="match status" value="1"/>
</dbReference>
<dbReference type="InterPro" id="IPR012854">
    <property type="entry name" value="Cu_amine_oxidase-like_N"/>
</dbReference>